<feature type="region of interest" description="Disordered" evidence="1">
    <location>
        <begin position="143"/>
        <end position="162"/>
    </location>
</feature>
<keyword evidence="3" id="KW-1185">Reference proteome</keyword>
<evidence type="ECO:0000256" key="1">
    <source>
        <dbReference type="SAM" id="MobiDB-lite"/>
    </source>
</evidence>
<dbReference type="EMBL" id="CAKXAJ010017838">
    <property type="protein sequence ID" value="CAH2217221.1"/>
    <property type="molecule type" value="Genomic_DNA"/>
</dbReference>
<sequence length="193" mass="21268">MSPLRRDRDTAQHTLEECPARHQERHLLISHVGRDLSSAAMIPEPANIKPHRPALCAWQRVALQGSQSQALAAAATRALSITQDAGGAPLRADSTAQLSSLANWSEKCRVCGAGGAARHARGAIVSRTAQHCSRHWCSRASGQMTSRDTETKHPMTKEYGNRYKRPPAVDALRLTWTRIMILIYTQNNLVCSR</sequence>
<proteinExistence type="predicted"/>
<dbReference type="OrthoDB" id="7480128at2759"/>
<gene>
    <name evidence="2" type="primary">jg25922</name>
    <name evidence="2" type="ORF">PAEG_LOCUS5137</name>
</gene>
<comment type="caution">
    <text evidence="2">The sequence shown here is derived from an EMBL/GenBank/DDBJ whole genome shotgun (WGS) entry which is preliminary data.</text>
</comment>
<protein>
    <submittedName>
        <fullName evidence="2">Jg25922 protein</fullName>
    </submittedName>
</protein>
<reference evidence="2" key="1">
    <citation type="submission" date="2022-03" db="EMBL/GenBank/DDBJ databases">
        <authorList>
            <person name="Lindestad O."/>
        </authorList>
    </citation>
    <scope>NUCLEOTIDE SEQUENCE</scope>
</reference>
<evidence type="ECO:0000313" key="3">
    <source>
        <dbReference type="Proteomes" id="UP000838756"/>
    </source>
</evidence>
<dbReference type="AlphaFoldDB" id="A0A8S4QSI8"/>
<organism evidence="2 3">
    <name type="scientific">Pararge aegeria aegeria</name>
    <dbReference type="NCBI Taxonomy" id="348720"/>
    <lineage>
        <taxon>Eukaryota</taxon>
        <taxon>Metazoa</taxon>
        <taxon>Ecdysozoa</taxon>
        <taxon>Arthropoda</taxon>
        <taxon>Hexapoda</taxon>
        <taxon>Insecta</taxon>
        <taxon>Pterygota</taxon>
        <taxon>Neoptera</taxon>
        <taxon>Endopterygota</taxon>
        <taxon>Lepidoptera</taxon>
        <taxon>Glossata</taxon>
        <taxon>Ditrysia</taxon>
        <taxon>Papilionoidea</taxon>
        <taxon>Nymphalidae</taxon>
        <taxon>Satyrinae</taxon>
        <taxon>Satyrini</taxon>
        <taxon>Parargina</taxon>
        <taxon>Pararge</taxon>
    </lineage>
</organism>
<dbReference type="Proteomes" id="UP000838756">
    <property type="component" value="Unassembled WGS sequence"/>
</dbReference>
<accession>A0A8S4QSI8</accession>
<evidence type="ECO:0000313" key="2">
    <source>
        <dbReference type="EMBL" id="CAH2217221.1"/>
    </source>
</evidence>
<name>A0A8S4QSI8_9NEOP</name>
<feature type="compositionally biased region" description="Basic and acidic residues" evidence="1">
    <location>
        <begin position="147"/>
        <end position="161"/>
    </location>
</feature>